<feature type="signal peptide" evidence="1">
    <location>
        <begin position="1"/>
        <end position="23"/>
    </location>
</feature>
<reference evidence="3 9" key="3">
    <citation type="submission" date="2018-08" db="EMBL/GenBank/DDBJ databases">
        <title>Complete genome sequencing and genomic characterization of five Escherichia coli strains co-producing MCR-1 and ESBLs from different origins in China.</title>
        <authorList>
            <person name="Bai L."/>
        </authorList>
    </citation>
    <scope>NUCLEOTIDE SEQUENCE [LARGE SCALE GENOMIC DNA]</scope>
    <source>
        <strain evidence="9">cq9</strain>
        <strain evidence="3">Cq9</strain>
        <plasmid evidence="9">Plasmid unnamed2</plasmid>
        <plasmid evidence="3">unnamed2</plasmid>
    </source>
</reference>
<feature type="chain" id="PRO_5013331287" evidence="1">
    <location>
        <begin position="24"/>
        <end position="71"/>
    </location>
</feature>
<evidence type="ECO:0000313" key="3">
    <source>
        <dbReference type="EMBL" id="AXO10123.1"/>
    </source>
</evidence>
<dbReference type="Proteomes" id="UP000256244">
    <property type="component" value="Plasmid unnamed2"/>
</dbReference>
<dbReference type="EMBL" id="CP031548">
    <property type="protein sequence ID" value="AXO10123.1"/>
    <property type="molecule type" value="Genomic_DNA"/>
</dbReference>
<dbReference type="InterPro" id="IPR015160">
    <property type="entry name" value="STb_secrete"/>
</dbReference>
<evidence type="ECO:0000313" key="10">
    <source>
        <dbReference type="Proteomes" id="UP000512322"/>
    </source>
</evidence>
<organism evidence="5 8">
    <name type="scientific">Escherichia coli</name>
    <dbReference type="NCBI Taxonomy" id="562"/>
    <lineage>
        <taxon>Bacteria</taxon>
        <taxon>Pseudomonadati</taxon>
        <taxon>Pseudomonadota</taxon>
        <taxon>Gammaproteobacteria</taxon>
        <taxon>Enterobacterales</taxon>
        <taxon>Enterobacteriaceae</taxon>
        <taxon>Escherichia</taxon>
    </lineage>
</organism>
<dbReference type="SMR" id="A0A2A3V0W5"/>
<dbReference type="Proteomes" id="UP000512322">
    <property type="component" value="Plasmid pRHB30-C10_4"/>
</dbReference>
<dbReference type="EMBL" id="UFZA01000007">
    <property type="protein sequence ID" value="STE74648.1"/>
    <property type="molecule type" value="Genomic_DNA"/>
</dbReference>
<name>A0A2A3V0W5_ECOLX</name>
<proteinExistence type="predicted"/>
<gene>
    <name evidence="5" type="primary">stb_1</name>
    <name evidence="2" type="synonym">stb</name>
    <name evidence="6" type="synonym">stb_2</name>
    <name evidence="2" type="ORF">CV83915_1p0122</name>
    <name evidence="3" type="ORF">DS732_28315</name>
    <name evidence="4" type="ORF">HVY77_27450</name>
    <name evidence="5" type="ORF">NCTC10082_05788</name>
    <name evidence="6" type="ORF">NCTC10082_05886</name>
</gene>
<dbReference type="EMBL" id="CP024975">
    <property type="protein sequence ID" value="ATZ29994.1"/>
    <property type="molecule type" value="Genomic_DNA"/>
</dbReference>
<dbReference type="Pfam" id="PF09075">
    <property type="entry name" value="STb_secrete"/>
    <property type="match status" value="1"/>
</dbReference>
<accession>A0A2A3V0W5</accession>
<evidence type="ECO:0000313" key="9">
    <source>
        <dbReference type="Proteomes" id="UP000256244"/>
    </source>
</evidence>
<dbReference type="InterPro" id="IPR036479">
    <property type="entry name" value="STb_sf"/>
</dbReference>
<evidence type="ECO:0000313" key="2">
    <source>
        <dbReference type="EMBL" id="ATZ29994.1"/>
    </source>
</evidence>
<sequence>MKKNIAFLLASMFVFSIATNAYASTQSNKKDLCENYRQIAKESCKKGFLGVRDGTAGACFGAQIMVAAKGC</sequence>
<keyword evidence="1" id="KW-0732">Signal</keyword>
<evidence type="ECO:0000256" key="1">
    <source>
        <dbReference type="SAM" id="SignalP"/>
    </source>
</evidence>
<evidence type="ECO:0000313" key="5">
    <source>
        <dbReference type="EMBL" id="STE74557.1"/>
    </source>
</evidence>
<evidence type="ECO:0000313" key="8">
    <source>
        <dbReference type="Proteomes" id="UP000255164"/>
    </source>
</evidence>
<geneLocation type="plasmid" evidence="7">
    <name>pcv839-15-p1</name>
</geneLocation>
<dbReference type="EMBL" id="UFZA01000007">
    <property type="protein sequence ID" value="STE74557.1"/>
    <property type="molecule type" value="Genomic_DNA"/>
</dbReference>
<reference evidence="4 10" key="4">
    <citation type="submission" date="2020-06" db="EMBL/GenBank/DDBJ databases">
        <title>REHAB project genomes.</title>
        <authorList>
            <person name="Shaw L.P."/>
        </authorList>
    </citation>
    <scope>NUCLEOTIDE SEQUENCE [LARGE SCALE GENOMIC DNA]</scope>
    <source>
        <strain evidence="4 10">RHB30-C10</strain>
        <plasmid evidence="10">prhb30-c10_4</plasmid>
        <plasmid evidence="4">pRHB30-C10_4</plasmid>
    </source>
</reference>
<dbReference type="Gene3D" id="1.20.10.10">
    <property type="entry name" value="Heat-stable enterotoxin B"/>
    <property type="match status" value="1"/>
</dbReference>
<reference evidence="5 8" key="2">
    <citation type="submission" date="2018-06" db="EMBL/GenBank/DDBJ databases">
        <authorList>
            <consortium name="Pathogen Informatics"/>
            <person name="Doyle S."/>
        </authorList>
    </citation>
    <scope>NUCLEOTIDE SEQUENCE [LARGE SCALE GENOMIC DNA]</scope>
    <source>
        <strain evidence="5 8">NCTC10082</strain>
    </source>
</reference>
<keyword evidence="2" id="KW-0614">Plasmid</keyword>
<dbReference type="EMBL" id="CP057296">
    <property type="protein sequence ID" value="QMF70563.1"/>
    <property type="molecule type" value="Genomic_DNA"/>
</dbReference>
<dbReference type="AlphaFoldDB" id="A0A2A3V0W5"/>
<evidence type="ECO:0000313" key="6">
    <source>
        <dbReference type="EMBL" id="STE74648.1"/>
    </source>
</evidence>
<geneLocation type="plasmid" evidence="4">
    <name>pRHB30-C10_4</name>
</geneLocation>
<dbReference type="RefSeq" id="WP_015056453.1">
    <property type="nucleotide sequence ID" value="NZ_BLCB01000549.1"/>
</dbReference>
<protein>
    <submittedName>
        <fullName evidence="5">Heat stable enterotoxin II Stb</fullName>
    </submittedName>
    <submittedName>
        <fullName evidence="2">Heat-stable enterotoxin II</fullName>
    </submittedName>
    <submittedName>
        <fullName evidence="3">Heat-stable enterotoxin ST-II</fullName>
    </submittedName>
</protein>
<geneLocation type="plasmid" evidence="10">
    <name>prhb30-c10_4</name>
</geneLocation>
<evidence type="ECO:0000313" key="4">
    <source>
        <dbReference type="EMBL" id="QMF70563.1"/>
    </source>
</evidence>
<reference evidence="2 7" key="1">
    <citation type="submission" date="2017-11" db="EMBL/GenBank/DDBJ databases">
        <title>Escherichia coli CV839-15 Genome sequencing and assembly.</title>
        <authorList>
            <person name="Li Z."/>
            <person name="Song N."/>
            <person name="Li W."/>
            <person name="Philip H.R."/>
            <person name="Bu Z."/>
            <person name="Siguo L."/>
        </authorList>
    </citation>
    <scope>NUCLEOTIDE SEQUENCE [LARGE SCALE GENOMIC DNA]</scope>
    <source>
        <strain evidence="2 7">CV839-15</strain>
        <plasmid evidence="2">pCV839-15-p1</plasmid>
        <plasmid evidence="7">Plasmid pcv839-15-p1</plasmid>
    </source>
</reference>
<dbReference type="Proteomes" id="UP000255164">
    <property type="component" value="Unassembled WGS sequence"/>
</dbReference>
<dbReference type="Proteomes" id="UP000236551">
    <property type="component" value="Plasmid pCV839-15-p1"/>
</dbReference>
<geneLocation type="plasmid" evidence="2">
    <name>pCV839-15-p1</name>
</geneLocation>
<geneLocation type="plasmid" evidence="3">
    <name>unnamed2</name>
</geneLocation>
<dbReference type="SUPFAM" id="SSF57007">
    <property type="entry name" value="Heat-stable enterotoxin B"/>
    <property type="match status" value="1"/>
</dbReference>
<evidence type="ECO:0000313" key="7">
    <source>
        <dbReference type="Proteomes" id="UP000236551"/>
    </source>
</evidence>